<keyword evidence="7 9" id="KW-0472">Membrane</keyword>
<keyword evidence="4 9" id="KW-0812">Transmembrane</keyword>
<dbReference type="GO" id="GO:0005778">
    <property type="term" value="C:peroxisomal membrane"/>
    <property type="evidence" value="ECO:0007669"/>
    <property type="project" value="UniProtKB-SubCell"/>
</dbReference>
<keyword evidence="13" id="KW-1185">Reference proteome</keyword>
<dbReference type="Proteomes" id="UP000190274">
    <property type="component" value="Chromosome B"/>
</dbReference>
<keyword evidence="6 11" id="KW-1133">Transmembrane helix</keyword>
<evidence type="ECO:0000256" key="10">
    <source>
        <dbReference type="RuleBase" id="RU000488"/>
    </source>
</evidence>
<evidence type="ECO:0000313" key="12">
    <source>
        <dbReference type="EMBL" id="SCU79906.1"/>
    </source>
</evidence>
<dbReference type="OrthoDB" id="2019556at2759"/>
<reference evidence="13" key="1">
    <citation type="submission" date="2016-03" db="EMBL/GenBank/DDBJ databases">
        <authorList>
            <person name="Devillers H."/>
        </authorList>
    </citation>
    <scope>NUCLEOTIDE SEQUENCE [LARGE SCALE GENOMIC DNA]</scope>
</reference>
<dbReference type="InterPro" id="IPR018108">
    <property type="entry name" value="MCP_transmembrane"/>
</dbReference>
<evidence type="ECO:0000256" key="6">
    <source>
        <dbReference type="ARBA" id="ARBA00022989"/>
    </source>
</evidence>
<dbReference type="GO" id="GO:0051724">
    <property type="term" value="F:NAD transmembrane transporter activity"/>
    <property type="evidence" value="ECO:0007669"/>
    <property type="project" value="TreeGrafter"/>
</dbReference>
<keyword evidence="3 10" id="KW-0813">Transport</keyword>
<proteinExistence type="inferred from homology"/>
<feature type="repeat" description="Solcar" evidence="9">
    <location>
        <begin position="203"/>
        <end position="292"/>
    </location>
</feature>
<organism evidence="12 13">
    <name type="scientific">Lachancea dasiensis</name>
    <dbReference type="NCBI Taxonomy" id="1072105"/>
    <lineage>
        <taxon>Eukaryota</taxon>
        <taxon>Fungi</taxon>
        <taxon>Dikarya</taxon>
        <taxon>Ascomycota</taxon>
        <taxon>Saccharomycotina</taxon>
        <taxon>Saccharomycetes</taxon>
        <taxon>Saccharomycetales</taxon>
        <taxon>Saccharomycetaceae</taxon>
        <taxon>Lachancea</taxon>
    </lineage>
</organism>
<evidence type="ECO:0000256" key="9">
    <source>
        <dbReference type="PROSITE-ProRule" id="PRU00282"/>
    </source>
</evidence>
<accession>A0A1G4ISL3</accession>
<dbReference type="PROSITE" id="PS50920">
    <property type="entry name" value="SOLCAR"/>
    <property type="match status" value="3"/>
</dbReference>
<dbReference type="GO" id="GO:0015217">
    <property type="term" value="F:ADP transmembrane transporter activity"/>
    <property type="evidence" value="ECO:0007669"/>
    <property type="project" value="TreeGrafter"/>
</dbReference>
<dbReference type="EMBL" id="LT598456">
    <property type="protein sequence ID" value="SCU79906.1"/>
    <property type="molecule type" value="Genomic_DNA"/>
</dbReference>
<comment type="similarity">
    <text evidence="2 10">Belongs to the mitochondrial carrier (TC 2.A.29) family.</text>
</comment>
<dbReference type="GO" id="GO:0015228">
    <property type="term" value="F:coenzyme A transmembrane transporter activity"/>
    <property type="evidence" value="ECO:0007669"/>
    <property type="project" value="TreeGrafter"/>
</dbReference>
<evidence type="ECO:0000256" key="1">
    <source>
        <dbReference type="ARBA" id="ARBA00004585"/>
    </source>
</evidence>
<evidence type="ECO:0000256" key="3">
    <source>
        <dbReference type="ARBA" id="ARBA00022448"/>
    </source>
</evidence>
<protein>
    <submittedName>
        <fullName evidence="12">LADA_0B03950g1_1</fullName>
    </submittedName>
</protein>
<name>A0A1G4ISL3_9SACH</name>
<feature type="repeat" description="Solcar" evidence="9">
    <location>
        <begin position="111"/>
        <end position="193"/>
    </location>
</feature>
<dbReference type="PANTHER" id="PTHR45939:SF5">
    <property type="entry name" value="PEROXISOMAL MEMBRANE PROTEIN PMP34"/>
    <property type="match status" value="1"/>
</dbReference>
<dbReference type="GO" id="GO:0005347">
    <property type="term" value="F:ATP transmembrane transporter activity"/>
    <property type="evidence" value="ECO:0007669"/>
    <property type="project" value="TreeGrafter"/>
</dbReference>
<sequence length="314" mass="33980">MKEEVSASEADAFTHALAGGAGGAISMALTYPLVAITTKLQTRKAAASEDSEKTASIGETIKEIYRKDGIGGYFAGLESAIVGTTFSTFVYYYCYEASSRCVLSSRRKQKLNTAESMLVGTIAGSVNAAATNPLWVANTRMTVQKSERNTLGTLLEIAKTEGPTALFSGLKPALILVINPIIQYTVFEQLKNRVLESSQNPTLSPAWAFLLGAIGKIAATGITYPYVTMKARMHLAGKHESSALPKSLVSVMIEKVKNNGVSELYRGIGIKLVQSVLTAAFLFYFKEGLVVWSVRLLRVLSRFTKKNKRLLTAT</sequence>
<keyword evidence="5" id="KW-0677">Repeat</keyword>
<dbReference type="InterPro" id="IPR052217">
    <property type="entry name" value="Mito/Peroxisomal_Carrier"/>
</dbReference>
<evidence type="ECO:0000256" key="8">
    <source>
        <dbReference type="ARBA" id="ARBA00023140"/>
    </source>
</evidence>
<dbReference type="STRING" id="1266660.A0A1G4ISL3"/>
<feature type="transmembrane region" description="Helical" evidence="11">
    <location>
        <begin position="206"/>
        <end position="227"/>
    </location>
</feature>
<evidence type="ECO:0000256" key="11">
    <source>
        <dbReference type="SAM" id="Phobius"/>
    </source>
</evidence>
<dbReference type="Pfam" id="PF00153">
    <property type="entry name" value="Mito_carr"/>
    <property type="match status" value="3"/>
</dbReference>
<dbReference type="PANTHER" id="PTHR45939">
    <property type="entry name" value="PEROXISOMAL MEMBRANE PROTEIN PMP34-RELATED"/>
    <property type="match status" value="1"/>
</dbReference>
<evidence type="ECO:0000256" key="4">
    <source>
        <dbReference type="ARBA" id="ARBA00022692"/>
    </source>
</evidence>
<dbReference type="SUPFAM" id="SSF103506">
    <property type="entry name" value="Mitochondrial carrier"/>
    <property type="match status" value="1"/>
</dbReference>
<evidence type="ECO:0000313" key="13">
    <source>
        <dbReference type="Proteomes" id="UP000190274"/>
    </source>
</evidence>
<evidence type="ECO:0000256" key="5">
    <source>
        <dbReference type="ARBA" id="ARBA00022737"/>
    </source>
</evidence>
<feature type="repeat" description="Solcar" evidence="9">
    <location>
        <begin position="10"/>
        <end position="101"/>
    </location>
</feature>
<comment type="subcellular location">
    <subcellularLocation>
        <location evidence="1">Peroxisome membrane</location>
        <topology evidence="1">Multi-pass membrane protein</topology>
    </subcellularLocation>
</comment>
<dbReference type="AlphaFoldDB" id="A0A1G4ISL3"/>
<dbReference type="GO" id="GO:0044610">
    <property type="term" value="F:FMN transmembrane transporter activity"/>
    <property type="evidence" value="ECO:0007669"/>
    <property type="project" value="TreeGrafter"/>
</dbReference>
<dbReference type="InterPro" id="IPR023395">
    <property type="entry name" value="MCP_dom_sf"/>
</dbReference>
<evidence type="ECO:0000256" key="7">
    <source>
        <dbReference type="ARBA" id="ARBA00023136"/>
    </source>
</evidence>
<dbReference type="GO" id="GO:0015230">
    <property type="term" value="F:FAD transmembrane transporter activity"/>
    <property type="evidence" value="ECO:0007669"/>
    <property type="project" value="TreeGrafter"/>
</dbReference>
<gene>
    <name evidence="12" type="ORF">LADA_0B03950G</name>
</gene>
<dbReference type="GO" id="GO:0080122">
    <property type="term" value="F:AMP transmembrane transporter activity"/>
    <property type="evidence" value="ECO:0007669"/>
    <property type="project" value="TreeGrafter"/>
</dbReference>
<keyword evidence="8" id="KW-0576">Peroxisome</keyword>
<feature type="transmembrane region" description="Helical" evidence="11">
    <location>
        <begin position="165"/>
        <end position="186"/>
    </location>
</feature>
<feature type="transmembrane region" description="Helical" evidence="11">
    <location>
        <begin position="12"/>
        <end position="34"/>
    </location>
</feature>
<dbReference type="Gene3D" id="1.50.40.10">
    <property type="entry name" value="Mitochondrial carrier domain"/>
    <property type="match status" value="1"/>
</dbReference>
<evidence type="ECO:0000256" key="2">
    <source>
        <dbReference type="ARBA" id="ARBA00006375"/>
    </source>
</evidence>